<evidence type="ECO:0000313" key="17">
    <source>
        <dbReference type="Proteomes" id="UP001219518"/>
    </source>
</evidence>
<evidence type="ECO:0000256" key="5">
    <source>
        <dbReference type="ARBA" id="ARBA00010617"/>
    </source>
</evidence>
<evidence type="ECO:0000256" key="15">
    <source>
        <dbReference type="RuleBase" id="RU000461"/>
    </source>
</evidence>
<evidence type="ECO:0000256" key="3">
    <source>
        <dbReference type="ARBA" id="ARBA00004174"/>
    </source>
</evidence>
<evidence type="ECO:0000256" key="12">
    <source>
        <dbReference type="ARBA" id="ARBA00023033"/>
    </source>
</evidence>
<dbReference type="EMBL" id="JAHWGI010000406">
    <property type="protein sequence ID" value="KAK3915125.1"/>
    <property type="molecule type" value="Genomic_DNA"/>
</dbReference>
<evidence type="ECO:0000256" key="10">
    <source>
        <dbReference type="ARBA" id="ARBA00023002"/>
    </source>
</evidence>
<dbReference type="PANTHER" id="PTHR24291">
    <property type="entry name" value="CYTOCHROME P450 FAMILY 4"/>
    <property type="match status" value="1"/>
</dbReference>
<evidence type="ECO:0000256" key="13">
    <source>
        <dbReference type="ARBA" id="ARBA00023136"/>
    </source>
</evidence>
<evidence type="ECO:0000256" key="2">
    <source>
        <dbReference type="ARBA" id="ARBA00003690"/>
    </source>
</evidence>
<keyword evidence="6 14" id="KW-0349">Heme</keyword>
<dbReference type="InterPro" id="IPR050196">
    <property type="entry name" value="Cytochrome_P450_Monoox"/>
</dbReference>
<evidence type="ECO:0000313" key="16">
    <source>
        <dbReference type="EMBL" id="KAK3915125.1"/>
    </source>
</evidence>
<evidence type="ECO:0000256" key="6">
    <source>
        <dbReference type="ARBA" id="ARBA00022617"/>
    </source>
</evidence>
<dbReference type="PRINTS" id="PR00385">
    <property type="entry name" value="P450"/>
</dbReference>
<keyword evidence="12 15" id="KW-0503">Monooxygenase</keyword>
<dbReference type="CDD" id="cd20628">
    <property type="entry name" value="CYP4"/>
    <property type="match status" value="1"/>
</dbReference>
<dbReference type="Proteomes" id="UP001219518">
    <property type="component" value="Unassembled WGS sequence"/>
</dbReference>
<comment type="similarity">
    <text evidence="5 15">Belongs to the cytochrome P450 family.</text>
</comment>
<dbReference type="InterPro" id="IPR002403">
    <property type="entry name" value="Cyt_P450_E_grp-IV"/>
</dbReference>
<comment type="caution">
    <text evidence="16">The sequence shown here is derived from an EMBL/GenBank/DDBJ whole genome shotgun (WGS) entry which is preliminary data.</text>
</comment>
<keyword evidence="8" id="KW-0256">Endoplasmic reticulum</keyword>
<evidence type="ECO:0000256" key="4">
    <source>
        <dbReference type="ARBA" id="ARBA00004406"/>
    </source>
</evidence>
<organism evidence="16 17">
    <name type="scientific">Frankliniella fusca</name>
    <dbReference type="NCBI Taxonomy" id="407009"/>
    <lineage>
        <taxon>Eukaryota</taxon>
        <taxon>Metazoa</taxon>
        <taxon>Ecdysozoa</taxon>
        <taxon>Arthropoda</taxon>
        <taxon>Hexapoda</taxon>
        <taxon>Insecta</taxon>
        <taxon>Pterygota</taxon>
        <taxon>Neoptera</taxon>
        <taxon>Paraneoptera</taxon>
        <taxon>Thysanoptera</taxon>
        <taxon>Terebrantia</taxon>
        <taxon>Thripoidea</taxon>
        <taxon>Thripidae</taxon>
        <taxon>Frankliniella</taxon>
    </lineage>
</organism>
<comment type="cofactor">
    <cofactor evidence="1 14">
        <name>heme</name>
        <dbReference type="ChEBI" id="CHEBI:30413"/>
    </cofactor>
</comment>
<evidence type="ECO:0000256" key="7">
    <source>
        <dbReference type="ARBA" id="ARBA00022723"/>
    </source>
</evidence>
<dbReference type="GO" id="GO:0005789">
    <property type="term" value="C:endoplasmic reticulum membrane"/>
    <property type="evidence" value="ECO:0007669"/>
    <property type="project" value="UniProtKB-SubCell"/>
</dbReference>
<accession>A0AAE1LD76</accession>
<dbReference type="Gene3D" id="1.10.630.10">
    <property type="entry name" value="Cytochrome P450"/>
    <property type="match status" value="1"/>
</dbReference>
<dbReference type="GO" id="GO:0016705">
    <property type="term" value="F:oxidoreductase activity, acting on paired donors, with incorporation or reduction of molecular oxygen"/>
    <property type="evidence" value="ECO:0007669"/>
    <property type="project" value="InterPro"/>
</dbReference>
<keyword evidence="17" id="KW-1185">Reference proteome</keyword>
<dbReference type="GO" id="GO:0004497">
    <property type="term" value="F:monooxygenase activity"/>
    <property type="evidence" value="ECO:0007669"/>
    <property type="project" value="UniProtKB-KW"/>
</dbReference>
<reference evidence="16" key="1">
    <citation type="submission" date="2021-07" db="EMBL/GenBank/DDBJ databases">
        <authorList>
            <person name="Catto M.A."/>
            <person name="Jacobson A."/>
            <person name="Kennedy G."/>
            <person name="Labadie P."/>
            <person name="Hunt B.G."/>
            <person name="Srinivasan R."/>
        </authorList>
    </citation>
    <scope>NUCLEOTIDE SEQUENCE</scope>
    <source>
        <strain evidence="16">PL_HMW_Pooled</strain>
        <tissue evidence="16">Head</tissue>
    </source>
</reference>
<dbReference type="PRINTS" id="PR00465">
    <property type="entry name" value="EP450IV"/>
</dbReference>
<comment type="function">
    <text evidence="2">May be involved in the metabolism of insect hormones and in the breakdown of synthetic insecticides.</text>
</comment>
<sequence length="514" mass="58641">MSPLLLAIAAALLGVLALRGLLHYKNTVWRWHTLTRDIPGPRAYPLIGCCPTLAQHPDRMFELMLWLWRKFGSTIKLWLGPFLFTVLLEPDDVEVFMTHPALADKPVHYDLVKPLLGEGLITLNNPEHRRHRKIISTSLHLEILKGFVSTFSDRAHDLVTRLRTHAERGEVVDMSPYLGFCVNHSLCDTVLSTDMSGVEADRDELIRVADQASMLAFFRYFRPWYWSERVFKLLSSRYKEYRMVVHGMQDFVCKVFNLKVKMLGEGKRPDGKRLAFLDHVLASDDARATLTEHEIKEELRTLIWAGSTTSTDFLSFFFIMISLLPEIQSKIHEELDEVFGEERGRPVDNEDLQHLQYLERCIKEALRMFPPVCTWGRLVKEDINLPSGYTLPKGSVAVVVPYATHRTAKWFPDPERFDPDRFLLDNCTGRHPFAYIPFSAGSRNCVGQRYAMMSMKTLTASVLRTFSVLPDPNGPKTFSEIPITIGLSMVPTRGARVVLAPRRTPAERAAGSGR</sequence>
<proteinExistence type="inferred from homology"/>
<dbReference type="InterPro" id="IPR001128">
    <property type="entry name" value="Cyt_P450"/>
</dbReference>
<gene>
    <name evidence="16" type="ORF">KUF71_024402</name>
</gene>
<keyword evidence="13" id="KW-0472">Membrane</keyword>
<comment type="subcellular location">
    <subcellularLocation>
        <location evidence="4">Endoplasmic reticulum membrane</location>
        <topology evidence="4">Peripheral membrane protein</topology>
    </subcellularLocation>
    <subcellularLocation>
        <location evidence="3">Microsome membrane</location>
        <topology evidence="3">Peripheral membrane protein</topology>
    </subcellularLocation>
</comment>
<dbReference type="AlphaFoldDB" id="A0AAE1LD76"/>
<evidence type="ECO:0000256" key="9">
    <source>
        <dbReference type="ARBA" id="ARBA00022848"/>
    </source>
</evidence>
<feature type="binding site" description="axial binding residue" evidence="14">
    <location>
        <position position="445"/>
    </location>
    <ligand>
        <name>heme</name>
        <dbReference type="ChEBI" id="CHEBI:30413"/>
    </ligand>
    <ligandPart>
        <name>Fe</name>
        <dbReference type="ChEBI" id="CHEBI:18248"/>
    </ligandPart>
</feature>
<dbReference type="Pfam" id="PF00067">
    <property type="entry name" value="p450"/>
    <property type="match status" value="1"/>
</dbReference>
<evidence type="ECO:0000256" key="8">
    <source>
        <dbReference type="ARBA" id="ARBA00022824"/>
    </source>
</evidence>
<keyword evidence="7 14" id="KW-0479">Metal-binding</keyword>
<evidence type="ECO:0000256" key="11">
    <source>
        <dbReference type="ARBA" id="ARBA00023004"/>
    </source>
</evidence>
<keyword evidence="10 15" id="KW-0560">Oxidoreductase</keyword>
<reference evidence="16" key="2">
    <citation type="journal article" date="2023" name="BMC Genomics">
        <title>Pest status, molecular evolution, and epigenetic factors derived from the genome assembly of Frankliniella fusca, a thysanopteran phytovirus vector.</title>
        <authorList>
            <person name="Catto M.A."/>
            <person name="Labadie P.E."/>
            <person name="Jacobson A.L."/>
            <person name="Kennedy G.G."/>
            <person name="Srinivasan R."/>
            <person name="Hunt B.G."/>
        </authorList>
    </citation>
    <scope>NUCLEOTIDE SEQUENCE</scope>
    <source>
        <strain evidence="16">PL_HMW_Pooled</strain>
    </source>
</reference>
<dbReference type="GO" id="GO:0020037">
    <property type="term" value="F:heme binding"/>
    <property type="evidence" value="ECO:0007669"/>
    <property type="project" value="InterPro"/>
</dbReference>
<dbReference type="GO" id="GO:0005506">
    <property type="term" value="F:iron ion binding"/>
    <property type="evidence" value="ECO:0007669"/>
    <property type="project" value="InterPro"/>
</dbReference>
<dbReference type="PROSITE" id="PS00086">
    <property type="entry name" value="CYTOCHROME_P450"/>
    <property type="match status" value="1"/>
</dbReference>
<dbReference type="PANTHER" id="PTHR24291:SF189">
    <property type="entry name" value="CYTOCHROME P450 4C3-RELATED"/>
    <property type="match status" value="1"/>
</dbReference>
<protein>
    <submittedName>
        <fullName evidence="16">Cytochrome P450 4V2</fullName>
    </submittedName>
</protein>
<keyword evidence="9" id="KW-0492">Microsome</keyword>
<name>A0AAE1LD76_9NEOP</name>
<dbReference type="SUPFAM" id="SSF48264">
    <property type="entry name" value="Cytochrome P450"/>
    <property type="match status" value="1"/>
</dbReference>
<dbReference type="InterPro" id="IPR017972">
    <property type="entry name" value="Cyt_P450_CS"/>
</dbReference>
<evidence type="ECO:0000256" key="14">
    <source>
        <dbReference type="PIRSR" id="PIRSR602403-1"/>
    </source>
</evidence>
<dbReference type="InterPro" id="IPR036396">
    <property type="entry name" value="Cyt_P450_sf"/>
</dbReference>
<keyword evidence="11 14" id="KW-0408">Iron</keyword>
<evidence type="ECO:0000256" key="1">
    <source>
        <dbReference type="ARBA" id="ARBA00001971"/>
    </source>
</evidence>